<dbReference type="Proteomes" id="UP001570417">
    <property type="component" value="Unassembled WGS sequence"/>
</dbReference>
<feature type="transmembrane region" description="Helical" evidence="5">
    <location>
        <begin position="137"/>
        <end position="157"/>
    </location>
</feature>
<feature type="transmembrane region" description="Helical" evidence="5">
    <location>
        <begin position="52"/>
        <end position="72"/>
    </location>
</feature>
<feature type="transmembrane region" description="Helical" evidence="5">
    <location>
        <begin position="108"/>
        <end position="125"/>
    </location>
</feature>
<evidence type="ECO:0000259" key="6">
    <source>
        <dbReference type="Pfam" id="PF04932"/>
    </source>
</evidence>
<evidence type="ECO:0000256" key="4">
    <source>
        <dbReference type="ARBA" id="ARBA00023136"/>
    </source>
</evidence>
<feature type="transmembrane region" description="Helical" evidence="5">
    <location>
        <begin position="236"/>
        <end position="252"/>
    </location>
</feature>
<dbReference type="Pfam" id="PF11846">
    <property type="entry name" value="Wzy_C_2"/>
    <property type="match status" value="1"/>
</dbReference>
<evidence type="ECO:0000259" key="7">
    <source>
        <dbReference type="Pfam" id="PF11846"/>
    </source>
</evidence>
<dbReference type="InterPro" id="IPR007016">
    <property type="entry name" value="O-antigen_ligase-rel_domated"/>
</dbReference>
<keyword evidence="3 5" id="KW-1133">Transmembrane helix</keyword>
<proteinExistence type="predicted"/>
<dbReference type="PANTHER" id="PTHR37422">
    <property type="entry name" value="TEICHURONIC ACID BIOSYNTHESIS PROTEIN TUAE"/>
    <property type="match status" value="1"/>
</dbReference>
<dbReference type="PANTHER" id="PTHR37422:SF21">
    <property type="entry name" value="EXOQ-LIKE PROTEIN"/>
    <property type="match status" value="1"/>
</dbReference>
<dbReference type="InterPro" id="IPR031726">
    <property type="entry name" value="PglL_A"/>
</dbReference>
<keyword evidence="2 5" id="KW-0812">Transmembrane</keyword>
<dbReference type="Pfam" id="PF15864">
    <property type="entry name" value="PglL_A"/>
    <property type="match status" value="1"/>
</dbReference>
<sequence>MVTIHKSGTQLDSNTQALPLNRVFLASLAVVFLLAMHFFMPNPGGSGLALSFNPTTWFALSFSLAIGFYQLATNRVIRYTKLTIGLFISCVILTTPILYSNADISGAAGRLVGLWTGFIFFVLLQQFHFSNRHKQRLLWFIVLAVLLQAFFGYVQFFHLEPGNIFGYNTISNRPYGIFQQPNVMASFLATGLVLSAYLLARQPHKYNHKLSESALLYIIPTVTIPLLIIIASRTGWLASIIGVLLILPYLYRFSTTKRFLGWCISAVVGITIGFVIINTGDSLASKRAHLESPRAYTFPQTLDMLTEKPLTGYGYGKFESEYTLYTARQHQLNSSYHPGLPAMDHPHNELLYWGAEGGILPLIGIFLAAGLVLVRISSASKGTRLAMLALFIPIVLHSQLEYPFYHSAVHWITFIILLYWVDQRVSRYSQKSFGVINKTTFRVTSLVLPILVGFYMLSALHTNYILTKFEQSRPKNPDILKQVTNPVVWKDRFDWDVYSTYLNIGLYKNDPELIQPYIDWSLEIIKSKPRPAFYSNLILAYQGIGEVSKAEQIRREAEFLFPLKDFSQIQYQPVSTAVSSAK</sequence>
<reference evidence="9 10" key="1">
    <citation type="journal article" date="2024" name="ISME J.">
        <title>Tailless and filamentous prophages are predominant in marine Vibrio.</title>
        <authorList>
            <person name="Steensen K."/>
            <person name="Seneca J."/>
            <person name="Bartlau N."/>
            <person name="Yu X.A."/>
            <person name="Hussain F.A."/>
            <person name="Polz M.F."/>
        </authorList>
    </citation>
    <scope>NUCLEOTIDE SEQUENCE [LARGE SCALE GENOMIC DNA]</scope>
    <source>
        <strain evidence="9 10">10N.222.51.A1</strain>
    </source>
</reference>
<feature type="transmembrane region" description="Helical" evidence="5">
    <location>
        <begin position="350"/>
        <end position="374"/>
    </location>
</feature>
<name>A0ABV4N6H6_9VIBR</name>
<dbReference type="InterPro" id="IPR021797">
    <property type="entry name" value="Wzy_C_2"/>
</dbReference>
<comment type="caution">
    <text evidence="9">The sequence shown here is derived from an EMBL/GenBank/DDBJ whole genome shotgun (WGS) entry which is preliminary data.</text>
</comment>
<evidence type="ECO:0000259" key="8">
    <source>
        <dbReference type="Pfam" id="PF15864"/>
    </source>
</evidence>
<feature type="transmembrane region" description="Helical" evidence="5">
    <location>
        <begin position="84"/>
        <end position="102"/>
    </location>
</feature>
<gene>
    <name evidence="9" type="ORF">AB4566_00025</name>
</gene>
<comment type="subcellular location">
    <subcellularLocation>
        <location evidence="1">Membrane</location>
        <topology evidence="1">Multi-pass membrane protein</topology>
    </subcellularLocation>
</comment>
<evidence type="ECO:0000313" key="9">
    <source>
        <dbReference type="EMBL" id="MFA0566659.1"/>
    </source>
</evidence>
<protein>
    <submittedName>
        <fullName evidence="9">PglL family O-oligosaccharyltransferase</fullName>
    </submittedName>
</protein>
<feature type="transmembrane region" description="Helical" evidence="5">
    <location>
        <begin position="443"/>
        <end position="466"/>
    </location>
</feature>
<evidence type="ECO:0000313" key="10">
    <source>
        <dbReference type="Proteomes" id="UP001570417"/>
    </source>
</evidence>
<dbReference type="Pfam" id="PF04932">
    <property type="entry name" value="Wzy_C"/>
    <property type="match status" value="1"/>
</dbReference>
<feature type="transmembrane region" description="Helical" evidence="5">
    <location>
        <begin position="20"/>
        <end position="40"/>
    </location>
</feature>
<feature type="domain" description="O-antigen ligase-related" evidence="6">
    <location>
        <begin position="226"/>
        <end position="364"/>
    </location>
</feature>
<feature type="transmembrane region" description="Helical" evidence="5">
    <location>
        <begin position="177"/>
        <end position="200"/>
    </location>
</feature>
<evidence type="ECO:0000256" key="2">
    <source>
        <dbReference type="ARBA" id="ARBA00022692"/>
    </source>
</evidence>
<feature type="transmembrane region" description="Helical" evidence="5">
    <location>
        <begin position="404"/>
        <end position="422"/>
    </location>
</feature>
<accession>A0ABV4N6H6</accession>
<feature type="transmembrane region" description="Helical" evidence="5">
    <location>
        <begin position="259"/>
        <end position="277"/>
    </location>
</feature>
<dbReference type="EMBL" id="JBFRUW010000001">
    <property type="protein sequence ID" value="MFA0566659.1"/>
    <property type="molecule type" value="Genomic_DNA"/>
</dbReference>
<evidence type="ECO:0000256" key="3">
    <source>
        <dbReference type="ARBA" id="ARBA00022989"/>
    </source>
</evidence>
<evidence type="ECO:0000256" key="5">
    <source>
        <dbReference type="SAM" id="Phobius"/>
    </source>
</evidence>
<dbReference type="InterPro" id="IPR051533">
    <property type="entry name" value="WaaL-like"/>
</dbReference>
<feature type="domain" description="Protein glycosylation ligase" evidence="8">
    <location>
        <begin position="174"/>
        <end position="199"/>
    </location>
</feature>
<dbReference type="RefSeq" id="WP_372264323.1">
    <property type="nucleotide sequence ID" value="NZ_JBFRUW010000001.1"/>
</dbReference>
<feature type="transmembrane region" description="Helical" evidence="5">
    <location>
        <begin position="212"/>
        <end position="230"/>
    </location>
</feature>
<organism evidence="9 10">
    <name type="scientific">Vibrio gallaecicus</name>
    <dbReference type="NCBI Taxonomy" id="552386"/>
    <lineage>
        <taxon>Bacteria</taxon>
        <taxon>Pseudomonadati</taxon>
        <taxon>Pseudomonadota</taxon>
        <taxon>Gammaproteobacteria</taxon>
        <taxon>Vibrionales</taxon>
        <taxon>Vibrionaceae</taxon>
        <taxon>Vibrio</taxon>
    </lineage>
</organism>
<keyword evidence="4 5" id="KW-0472">Membrane</keyword>
<feature type="transmembrane region" description="Helical" evidence="5">
    <location>
        <begin position="381"/>
        <end position="398"/>
    </location>
</feature>
<evidence type="ECO:0000256" key="1">
    <source>
        <dbReference type="ARBA" id="ARBA00004141"/>
    </source>
</evidence>
<feature type="domain" description="Virulence factor membrane-bound polymerase C-terminal" evidence="7">
    <location>
        <begin position="386"/>
        <end position="571"/>
    </location>
</feature>
<keyword evidence="10" id="KW-1185">Reference proteome</keyword>